<name>A0A010SM13_PSEFL</name>
<dbReference type="EMBL" id="AFOY02000019">
    <property type="protein sequence ID" value="EXF92228.1"/>
    <property type="molecule type" value="Genomic_DNA"/>
</dbReference>
<dbReference type="PATRIC" id="fig|1042209.11.peg.5051"/>
<organism evidence="1 2">
    <name type="scientific">Pseudomonas fluorescens HK44</name>
    <dbReference type="NCBI Taxonomy" id="1042209"/>
    <lineage>
        <taxon>Bacteria</taxon>
        <taxon>Pseudomonadati</taxon>
        <taxon>Pseudomonadota</taxon>
        <taxon>Gammaproteobacteria</taxon>
        <taxon>Pseudomonadales</taxon>
        <taxon>Pseudomonadaceae</taxon>
        <taxon>Pseudomonas</taxon>
    </lineage>
</organism>
<dbReference type="AlphaFoldDB" id="A0A010SM13"/>
<dbReference type="HOGENOM" id="CLU_3404953_0_0_6"/>
<proteinExistence type="predicted"/>
<gene>
    <name evidence="1" type="ORF">HK44_013170</name>
</gene>
<comment type="caution">
    <text evidence="1">The sequence shown here is derived from an EMBL/GenBank/DDBJ whole genome shotgun (WGS) entry which is preliminary data.</text>
</comment>
<protein>
    <submittedName>
        <fullName evidence="1">Uncharacterized protein</fullName>
    </submittedName>
</protein>
<evidence type="ECO:0000313" key="2">
    <source>
        <dbReference type="Proteomes" id="UP000022611"/>
    </source>
</evidence>
<dbReference type="Proteomes" id="UP000022611">
    <property type="component" value="Unassembled WGS sequence"/>
</dbReference>
<accession>A0A010SM13</accession>
<sequence>MNRKNLVRAEAEPQPAPDERRLILTLDWLG</sequence>
<reference evidence="1 2" key="1">
    <citation type="journal article" date="2011" name="J. Bacteriol.">
        <title>Draft genome sequence of the polycyclic aromatic hydrocarbon-degrading, genetically engineered bioluminescent bioreporter Pseudomonas fluorescens HK44.</title>
        <authorList>
            <person name="Chauhan A."/>
            <person name="Layton A.C."/>
            <person name="Williams D.E."/>
            <person name="Smartt A.E."/>
            <person name="Ripp S."/>
            <person name="Karpinets T.V."/>
            <person name="Brown S.D."/>
            <person name="Sayler G.S."/>
        </authorList>
    </citation>
    <scope>NUCLEOTIDE SEQUENCE [LARGE SCALE GENOMIC DNA]</scope>
    <source>
        <strain evidence="1 2">HK44</strain>
    </source>
</reference>
<evidence type="ECO:0000313" key="1">
    <source>
        <dbReference type="EMBL" id="EXF92228.1"/>
    </source>
</evidence>